<evidence type="ECO:0000256" key="5">
    <source>
        <dbReference type="ARBA" id="ARBA00022801"/>
    </source>
</evidence>
<dbReference type="PANTHER" id="PTHR43690:SF34">
    <property type="entry name" value="ZINC PROTEASE PQQL-LIKE"/>
    <property type="match status" value="1"/>
</dbReference>
<keyword evidence="5" id="KW-0378">Hydrolase</keyword>
<feature type="domain" description="Peptidase M16 C-terminal" evidence="11">
    <location>
        <begin position="690"/>
        <end position="856"/>
    </location>
</feature>
<gene>
    <name evidence="12" type="ORF">ACFOS1_07745</name>
</gene>
<dbReference type="PANTHER" id="PTHR43690">
    <property type="entry name" value="NARDILYSIN"/>
    <property type="match status" value="1"/>
</dbReference>
<dbReference type="Pfam" id="PF00675">
    <property type="entry name" value="Peptidase_M16"/>
    <property type="match status" value="1"/>
</dbReference>
<dbReference type="InterPro" id="IPR011249">
    <property type="entry name" value="Metalloenz_LuxS/M16"/>
</dbReference>
<dbReference type="InterPro" id="IPR007863">
    <property type="entry name" value="Peptidase_M16_C"/>
</dbReference>
<feature type="signal peptide" evidence="9">
    <location>
        <begin position="1"/>
        <end position="19"/>
    </location>
</feature>
<dbReference type="SUPFAM" id="SSF63411">
    <property type="entry name" value="LuxS/MPP-like metallohydrolase"/>
    <property type="match status" value="4"/>
</dbReference>
<dbReference type="RefSeq" id="WP_290234492.1">
    <property type="nucleotide sequence ID" value="NZ_JAUFPZ010000002.1"/>
</dbReference>
<evidence type="ECO:0000256" key="4">
    <source>
        <dbReference type="ARBA" id="ARBA00022723"/>
    </source>
</evidence>
<dbReference type="EMBL" id="JBHSAS010000006">
    <property type="protein sequence ID" value="MFC4027293.1"/>
    <property type="molecule type" value="Genomic_DNA"/>
</dbReference>
<dbReference type="Pfam" id="PF05193">
    <property type="entry name" value="Peptidase_M16_C"/>
    <property type="match status" value="2"/>
</dbReference>
<reference evidence="13" key="1">
    <citation type="journal article" date="2019" name="Int. J. Syst. Evol. Microbiol.">
        <title>The Global Catalogue of Microorganisms (GCM) 10K type strain sequencing project: providing services to taxonomists for standard genome sequencing and annotation.</title>
        <authorList>
            <consortium name="The Broad Institute Genomics Platform"/>
            <consortium name="The Broad Institute Genome Sequencing Center for Infectious Disease"/>
            <person name="Wu L."/>
            <person name="Ma J."/>
        </authorList>
    </citation>
    <scope>NUCLEOTIDE SEQUENCE [LARGE SCALE GENOMIC DNA]</scope>
    <source>
        <strain evidence="13">CECT 9128</strain>
    </source>
</reference>
<accession>A0ABV8H608</accession>
<evidence type="ECO:0000256" key="8">
    <source>
        <dbReference type="RuleBase" id="RU004447"/>
    </source>
</evidence>
<evidence type="ECO:0000313" key="12">
    <source>
        <dbReference type="EMBL" id="MFC4027293.1"/>
    </source>
</evidence>
<keyword evidence="7" id="KW-0482">Metalloprotease</keyword>
<keyword evidence="9" id="KW-0732">Signal</keyword>
<evidence type="ECO:0000259" key="11">
    <source>
        <dbReference type="Pfam" id="PF05193"/>
    </source>
</evidence>
<comment type="cofactor">
    <cofactor evidence="1">
        <name>Zn(2+)</name>
        <dbReference type="ChEBI" id="CHEBI:29105"/>
    </cofactor>
</comment>
<comment type="similarity">
    <text evidence="2 8">Belongs to the peptidase M16 family.</text>
</comment>
<keyword evidence="4" id="KW-0479">Metal-binding</keyword>
<evidence type="ECO:0000256" key="6">
    <source>
        <dbReference type="ARBA" id="ARBA00022833"/>
    </source>
</evidence>
<dbReference type="Gene3D" id="3.30.830.10">
    <property type="entry name" value="Metalloenzyme, LuxS/M16 peptidase-like"/>
    <property type="match status" value="4"/>
</dbReference>
<proteinExistence type="inferred from homology"/>
<evidence type="ECO:0000256" key="2">
    <source>
        <dbReference type="ARBA" id="ARBA00007261"/>
    </source>
</evidence>
<organism evidence="12 13">
    <name type="scientific">Zunongwangia endophytica</name>
    <dbReference type="NCBI Taxonomy" id="1808945"/>
    <lineage>
        <taxon>Bacteria</taxon>
        <taxon>Pseudomonadati</taxon>
        <taxon>Bacteroidota</taxon>
        <taxon>Flavobacteriia</taxon>
        <taxon>Flavobacteriales</taxon>
        <taxon>Flavobacteriaceae</taxon>
        <taxon>Zunongwangia</taxon>
    </lineage>
</organism>
<evidence type="ECO:0000256" key="1">
    <source>
        <dbReference type="ARBA" id="ARBA00001947"/>
    </source>
</evidence>
<evidence type="ECO:0000313" key="13">
    <source>
        <dbReference type="Proteomes" id="UP001595793"/>
    </source>
</evidence>
<sequence length="934" mass="105390">MIRKKICFLLALFTLALSAQENQLEKATIIHDSLSNGLEYFIMQNSEPENRASFYFAQNVGSILENDSQQGLAHFLEHMAFNGTENFKDKEMLTYLEQNGLKFGTEINAYTSFDQTVYNINQVPVTNEKLLDSVLLILHDWSGYLSLTDEEIDNERGVVNEEWRSSNTANYRASTKVWLDGYLKDSKYSKRMPIGKMDIVNNFEYDKLRDYYERWYRPDQQAVIVVGDIDPKLLEQKVKDIFSEIPLKEDLPARESFDVTLNKEPLFIVATDKELGNPTVEYFIKHKKEDLSVLEKEKRSLVGSLANYILNNRLSELSVEDDSPVLGVGFGIQDFVRPLEVLSINISPKKDSLLAGLDFALSEYKRFAEYGATSAELKRAKAAFKTSYTSAIKNVDKRSNDSYASAIIDAYLENEPVFDYKSSLVYGENLIEKINNNDILDYLSDFEGDYGRGVGITGTTDYDYPEKNEIEVVLENVKNNSLEPYEENLQEKALINEELQKVEVTGETKLKGIDAKEYTLANGLKIVTFPTDFEKEQVYMSAFSPGGQSLIATEDLPNVNVASYVVSQSGLGDLDKIELQKKLAGKEVSLGVSINNYSENITGGASTKDLEILFKEVYLNFTAPRFDANALDILKQNFENSLEAKKNNINSAFQDSLTLATSGHSNRSLIFNRELIDNISLEGVENVFKNRIANGDDFTFVFVGDFDEDRLVELAQKYLGNIPKGKKETIENHHMSPKKGLSEVHVSEVMETPQTTISIFINGEMKYTRKANMEVYILAELLNKKYMQRIREEEGGSYGVSVGGNVVSKPVGNFNLNISFNCNPDKAEDLLEIVYEELETVSKTIDASNFSEIKNNIKKNHREMQKENGFWLNTIVSSLQNNLAIDSQEEFEALVDQITISDIKKTANRLNKNPAIVEGVLSPKAQEDSSAAVD</sequence>
<protein>
    <submittedName>
        <fullName evidence="12">M16 family metallopeptidase</fullName>
    </submittedName>
</protein>
<feature type="domain" description="Peptidase M16 N-terminal" evidence="10">
    <location>
        <begin position="41"/>
        <end position="168"/>
    </location>
</feature>
<dbReference type="InterPro" id="IPR050626">
    <property type="entry name" value="Peptidase_M16"/>
</dbReference>
<keyword evidence="3" id="KW-0645">Protease</keyword>
<dbReference type="PROSITE" id="PS00143">
    <property type="entry name" value="INSULINASE"/>
    <property type="match status" value="1"/>
</dbReference>
<comment type="caution">
    <text evidence="12">The sequence shown here is derived from an EMBL/GenBank/DDBJ whole genome shotgun (WGS) entry which is preliminary data.</text>
</comment>
<feature type="chain" id="PRO_5047381515" evidence="9">
    <location>
        <begin position="20"/>
        <end position="934"/>
    </location>
</feature>
<dbReference type="Proteomes" id="UP001595793">
    <property type="component" value="Unassembled WGS sequence"/>
</dbReference>
<dbReference type="InterPro" id="IPR011765">
    <property type="entry name" value="Pept_M16_N"/>
</dbReference>
<evidence type="ECO:0000256" key="9">
    <source>
        <dbReference type="SAM" id="SignalP"/>
    </source>
</evidence>
<keyword evidence="6" id="KW-0862">Zinc</keyword>
<feature type="domain" description="Peptidase M16 C-terminal" evidence="11">
    <location>
        <begin position="203"/>
        <end position="383"/>
    </location>
</feature>
<name>A0ABV8H608_9FLAO</name>
<keyword evidence="13" id="KW-1185">Reference proteome</keyword>
<evidence type="ECO:0000256" key="7">
    <source>
        <dbReference type="ARBA" id="ARBA00023049"/>
    </source>
</evidence>
<evidence type="ECO:0000259" key="10">
    <source>
        <dbReference type="Pfam" id="PF00675"/>
    </source>
</evidence>
<evidence type="ECO:0000256" key="3">
    <source>
        <dbReference type="ARBA" id="ARBA00022670"/>
    </source>
</evidence>
<dbReference type="InterPro" id="IPR001431">
    <property type="entry name" value="Pept_M16_Zn_BS"/>
</dbReference>